<feature type="region of interest" description="Disordered" evidence="1">
    <location>
        <begin position="1"/>
        <end position="20"/>
    </location>
</feature>
<dbReference type="GeneID" id="27692271"/>
<keyword evidence="3" id="KW-1185">Reference proteome</keyword>
<dbReference type="STRING" id="645134.A0A0L0HII4"/>
<dbReference type="Proteomes" id="UP000053201">
    <property type="component" value="Unassembled WGS sequence"/>
</dbReference>
<dbReference type="SUPFAM" id="SSF46689">
    <property type="entry name" value="Homeodomain-like"/>
    <property type="match status" value="1"/>
</dbReference>
<dbReference type="VEuPathDB" id="FungiDB:SPPG_09146"/>
<evidence type="ECO:0000313" key="2">
    <source>
        <dbReference type="EMBL" id="KND00680.1"/>
    </source>
</evidence>
<dbReference type="AlphaFoldDB" id="A0A0L0HII4"/>
<protein>
    <recommendedName>
        <fullName evidence="4">Paired domain-containing protein</fullName>
    </recommendedName>
</protein>
<dbReference type="OrthoDB" id="2429547at2759"/>
<dbReference type="InParanoid" id="A0A0L0HII4"/>
<proteinExistence type="predicted"/>
<dbReference type="InterPro" id="IPR036388">
    <property type="entry name" value="WH-like_DNA-bd_sf"/>
</dbReference>
<dbReference type="OMA" id="QRIVCKD"/>
<evidence type="ECO:0000313" key="3">
    <source>
        <dbReference type="Proteomes" id="UP000053201"/>
    </source>
</evidence>
<sequence length="143" mass="16027">MENITHVRAEQPEFPQRRAEHSDFVKGKVIGLHQGGHSTRQMAHILVIPQSTVSNIIIRYRTTGSVTTPKRPGRPRAATPEQLAIIKNTVLALRCSPLRVIKHELETKHGIKFHYQTLLAIIYSLGLRSNVAPCKPYKPPVGN</sequence>
<name>A0A0L0HII4_SPIPD</name>
<gene>
    <name evidence="2" type="ORF">SPPG_09146</name>
</gene>
<dbReference type="RefSeq" id="XP_016608719.1">
    <property type="nucleotide sequence ID" value="XM_016757303.1"/>
</dbReference>
<evidence type="ECO:0008006" key="4">
    <source>
        <dbReference type="Google" id="ProtNLM"/>
    </source>
</evidence>
<dbReference type="EMBL" id="KQ257455">
    <property type="protein sequence ID" value="KND00680.1"/>
    <property type="molecule type" value="Genomic_DNA"/>
</dbReference>
<organism evidence="2 3">
    <name type="scientific">Spizellomyces punctatus (strain DAOM BR117)</name>
    <dbReference type="NCBI Taxonomy" id="645134"/>
    <lineage>
        <taxon>Eukaryota</taxon>
        <taxon>Fungi</taxon>
        <taxon>Fungi incertae sedis</taxon>
        <taxon>Chytridiomycota</taxon>
        <taxon>Chytridiomycota incertae sedis</taxon>
        <taxon>Chytridiomycetes</taxon>
        <taxon>Spizellomycetales</taxon>
        <taxon>Spizellomycetaceae</taxon>
        <taxon>Spizellomyces</taxon>
    </lineage>
</organism>
<dbReference type="InterPro" id="IPR009057">
    <property type="entry name" value="Homeodomain-like_sf"/>
</dbReference>
<dbReference type="Gene3D" id="1.10.10.10">
    <property type="entry name" value="Winged helix-like DNA-binding domain superfamily/Winged helix DNA-binding domain"/>
    <property type="match status" value="1"/>
</dbReference>
<evidence type="ECO:0000256" key="1">
    <source>
        <dbReference type="SAM" id="MobiDB-lite"/>
    </source>
</evidence>
<reference evidence="2 3" key="1">
    <citation type="submission" date="2009-08" db="EMBL/GenBank/DDBJ databases">
        <title>The Genome Sequence of Spizellomyces punctatus strain DAOM BR117.</title>
        <authorList>
            <consortium name="The Broad Institute Genome Sequencing Platform"/>
            <person name="Russ C."/>
            <person name="Cuomo C."/>
            <person name="Shea T."/>
            <person name="Young S.K."/>
            <person name="Zeng Q."/>
            <person name="Koehrsen M."/>
            <person name="Haas B."/>
            <person name="Borodovsky M."/>
            <person name="Guigo R."/>
            <person name="Alvarado L."/>
            <person name="Berlin A."/>
            <person name="Bochicchio J."/>
            <person name="Borenstein D."/>
            <person name="Chapman S."/>
            <person name="Chen Z."/>
            <person name="Engels R."/>
            <person name="Freedman E."/>
            <person name="Gellesch M."/>
            <person name="Goldberg J."/>
            <person name="Griggs A."/>
            <person name="Gujja S."/>
            <person name="Heiman D."/>
            <person name="Hepburn T."/>
            <person name="Howarth C."/>
            <person name="Jen D."/>
            <person name="Larson L."/>
            <person name="Lewis B."/>
            <person name="Mehta T."/>
            <person name="Park D."/>
            <person name="Pearson M."/>
            <person name="Roberts A."/>
            <person name="Saif S."/>
            <person name="Shenoy N."/>
            <person name="Sisk P."/>
            <person name="Stolte C."/>
            <person name="Sykes S."/>
            <person name="Thomson T."/>
            <person name="Walk T."/>
            <person name="White J."/>
            <person name="Yandava C."/>
            <person name="Burger G."/>
            <person name="Gray M.W."/>
            <person name="Holland P.W.H."/>
            <person name="King N."/>
            <person name="Lang F.B.F."/>
            <person name="Roger A.J."/>
            <person name="Ruiz-Trillo I."/>
            <person name="Lander E."/>
            <person name="Nusbaum C."/>
        </authorList>
    </citation>
    <scope>NUCLEOTIDE SEQUENCE [LARGE SCALE GENOMIC DNA]</scope>
    <source>
        <strain evidence="2 3">DAOM BR117</strain>
    </source>
</reference>
<accession>A0A0L0HII4</accession>